<accession>A0ABQ7BJR4</accession>
<proteinExistence type="predicted"/>
<evidence type="ECO:0000313" key="2">
    <source>
        <dbReference type="Proteomes" id="UP000266723"/>
    </source>
</evidence>
<evidence type="ECO:0000313" key="1">
    <source>
        <dbReference type="EMBL" id="KAF3532341.1"/>
    </source>
</evidence>
<keyword evidence="2" id="KW-1185">Reference proteome</keyword>
<dbReference type="EMBL" id="QGKV02001507">
    <property type="protein sequence ID" value="KAF3532341.1"/>
    <property type="molecule type" value="Genomic_DNA"/>
</dbReference>
<evidence type="ECO:0008006" key="3">
    <source>
        <dbReference type="Google" id="ProtNLM"/>
    </source>
</evidence>
<reference evidence="1 2" key="1">
    <citation type="journal article" date="2020" name="BMC Genomics">
        <title>Intraspecific diversification of the crop wild relative Brassica cretica Lam. using demographic model selection.</title>
        <authorList>
            <person name="Kioukis A."/>
            <person name="Michalopoulou V.A."/>
            <person name="Briers L."/>
            <person name="Pirintsos S."/>
            <person name="Studholme D.J."/>
            <person name="Pavlidis P."/>
            <person name="Sarris P.F."/>
        </authorList>
    </citation>
    <scope>NUCLEOTIDE SEQUENCE [LARGE SCALE GENOMIC DNA]</scope>
    <source>
        <strain evidence="2">cv. PFS-1207/04</strain>
    </source>
</reference>
<comment type="caution">
    <text evidence="1">The sequence shown here is derived from an EMBL/GenBank/DDBJ whole genome shotgun (WGS) entry which is preliminary data.</text>
</comment>
<organism evidence="1 2">
    <name type="scientific">Brassica cretica</name>
    <name type="common">Mustard</name>
    <dbReference type="NCBI Taxonomy" id="69181"/>
    <lineage>
        <taxon>Eukaryota</taxon>
        <taxon>Viridiplantae</taxon>
        <taxon>Streptophyta</taxon>
        <taxon>Embryophyta</taxon>
        <taxon>Tracheophyta</taxon>
        <taxon>Spermatophyta</taxon>
        <taxon>Magnoliopsida</taxon>
        <taxon>eudicotyledons</taxon>
        <taxon>Gunneridae</taxon>
        <taxon>Pentapetalae</taxon>
        <taxon>rosids</taxon>
        <taxon>malvids</taxon>
        <taxon>Brassicales</taxon>
        <taxon>Brassicaceae</taxon>
        <taxon>Brassiceae</taxon>
        <taxon>Brassica</taxon>
    </lineage>
</organism>
<dbReference type="Proteomes" id="UP000266723">
    <property type="component" value="Unassembled WGS sequence"/>
</dbReference>
<gene>
    <name evidence="1" type="ORF">DY000_02037959</name>
</gene>
<name>A0ABQ7BJR4_BRACR</name>
<protein>
    <recommendedName>
        <fullName evidence="3">CBS domain-containing protein</fullName>
    </recommendedName>
</protein>
<sequence>MQQRQPVAMAEQLLVSMFGIDFHPLKNLVAAGRLIDGRLHLKRCEFMTMVVTDAEGPLLGEITRGTLLQKLQVLNQEEDQ</sequence>